<accession>A0AA39S083</accession>
<evidence type="ECO:0000256" key="1">
    <source>
        <dbReference type="SAM" id="MobiDB-lite"/>
    </source>
</evidence>
<name>A0AA39S083_ACESA</name>
<dbReference type="AlphaFoldDB" id="A0AA39S083"/>
<organism evidence="2 3">
    <name type="scientific">Acer saccharum</name>
    <name type="common">Sugar maple</name>
    <dbReference type="NCBI Taxonomy" id="4024"/>
    <lineage>
        <taxon>Eukaryota</taxon>
        <taxon>Viridiplantae</taxon>
        <taxon>Streptophyta</taxon>
        <taxon>Embryophyta</taxon>
        <taxon>Tracheophyta</taxon>
        <taxon>Spermatophyta</taxon>
        <taxon>Magnoliopsida</taxon>
        <taxon>eudicotyledons</taxon>
        <taxon>Gunneridae</taxon>
        <taxon>Pentapetalae</taxon>
        <taxon>rosids</taxon>
        <taxon>malvids</taxon>
        <taxon>Sapindales</taxon>
        <taxon>Sapindaceae</taxon>
        <taxon>Hippocastanoideae</taxon>
        <taxon>Acereae</taxon>
        <taxon>Acer</taxon>
    </lineage>
</organism>
<protein>
    <submittedName>
        <fullName evidence="2">Uncharacterized protein</fullName>
    </submittedName>
</protein>
<evidence type="ECO:0000313" key="2">
    <source>
        <dbReference type="EMBL" id="KAK0588061.1"/>
    </source>
</evidence>
<keyword evidence="3" id="KW-1185">Reference proteome</keyword>
<dbReference type="Proteomes" id="UP001168877">
    <property type="component" value="Unassembled WGS sequence"/>
</dbReference>
<gene>
    <name evidence="2" type="ORF">LWI29_033695</name>
</gene>
<evidence type="ECO:0000313" key="3">
    <source>
        <dbReference type="Proteomes" id="UP001168877"/>
    </source>
</evidence>
<reference evidence="2" key="1">
    <citation type="journal article" date="2022" name="Plant J.">
        <title>Strategies of tolerance reflected in two North American maple genomes.</title>
        <authorList>
            <person name="McEvoy S.L."/>
            <person name="Sezen U.U."/>
            <person name="Trouern-Trend A."/>
            <person name="McMahon S.M."/>
            <person name="Schaberg P.G."/>
            <person name="Yang J."/>
            <person name="Wegrzyn J.L."/>
            <person name="Swenson N.G."/>
        </authorList>
    </citation>
    <scope>NUCLEOTIDE SEQUENCE</scope>
    <source>
        <strain evidence="2">NS2018</strain>
    </source>
</reference>
<feature type="compositionally biased region" description="Basic and acidic residues" evidence="1">
    <location>
        <begin position="97"/>
        <end position="107"/>
    </location>
</feature>
<sequence length="107" mass="11380">MTKTFLKLNKLDPTIRMDQVSKPASSMEFSLLTVDIKSGLDNSSIEDEVFPGDGGGSYVIFGSDDDEDIPDVKEVGFNDEDGPSIEVGVVDGVQPTDGEHQVVDGGS</sequence>
<feature type="region of interest" description="Disordered" evidence="1">
    <location>
        <begin position="76"/>
        <end position="107"/>
    </location>
</feature>
<proteinExistence type="predicted"/>
<comment type="caution">
    <text evidence="2">The sequence shown here is derived from an EMBL/GenBank/DDBJ whole genome shotgun (WGS) entry which is preliminary data.</text>
</comment>
<reference evidence="2" key="2">
    <citation type="submission" date="2023-06" db="EMBL/GenBank/DDBJ databases">
        <authorList>
            <person name="Swenson N.G."/>
            <person name="Wegrzyn J.L."/>
            <person name="Mcevoy S.L."/>
        </authorList>
    </citation>
    <scope>NUCLEOTIDE SEQUENCE</scope>
    <source>
        <strain evidence="2">NS2018</strain>
        <tissue evidence="2">Leaf</tissue>
    </source>
</reference>
<dbReference type="EMBL" id="JAUESC010000382">
    <property type="protein sequence ID" value="KAK0588061.1"/>
    <property type="molecule type" value="Genomic_DNA"/>
</dbReference>